<name>A0A9P0H0Y7_NEZVI</name>
<protein>
    <submittedName>
        <fullName evidence="1">Uncharacterized protein</fullName>
    </submittedName>
</protein>
<evidence type="ECO:0000313" key="2">
    <source>
        <dbReference type="Proteomes" id="UP001152798"/>
    </source>
</evidence>
<keyword evidence="2" id="KW-1185">Reference proteome</keyword>
<dbReference type="OrthoDB" id="8197786at2759"/>
<dbReference type="Proteomes" id="UP001152798">
    <property type="component" value="Chromosome 1"/>
</dbReference>
<accession>A0A9P0H0Y7</accession>
<gene>
    <name evidence="1" type="ORF">NEZAVI_LOCUS1955</name>
</gene>
<sequence>MDGFVALDVCTTLNCRSVGRSDSRLPTLPRCLTTMLIVFLVVCSSTMGAPLQNFDQEILGTDWFAMKENDVNQHPFTVPKPISMKLVAVRKPRYTSFMDMLSDKLGPEAPQTIKLIFRKNVLYPVEKVVPVAMKEYVDVPRPYHVPVLIERKVPFLVERKVPVKVEVPVEKPYPVEVAVPYEVTVVKKIPFVVEKKVPYTVQVPEYVGVPVPIEEDGGKSVKALDSFDQKIAKTELEKSD</sequence>
<evidence type="ECO:0000313" key="1">
    <source>
        <dbReference type="EMBL" id="CAH1390826.1"/>
    </source>
</evidence>
<dbReference type="AlphaFoldDB" id="A0A9P0H0Y7"/>
<dbReference type="EMBL" id="OV725077">
    <property type="protein sequence ID" value="CAH1390826.1"/>
    <property type="molecule type" value="Genomic_DNA"/>
</dbReference>
<reference evidence="1" key="1">
    <citation type="submission" date="2022-01" db="EMBL/GenBank/DDBJ databases">
        <authorList>
            <person name="King R."/>
        </authorList>
    </citation>
    <scope>NUCLEOTIDE SEQUENCE</scope>
</reference>
<organism evidence="1 2">
    <name type="scientific">Nezara viridula</name>
    <name type="common">Southern green stink bug</name>
    <name type="synonym">Cimex viridulus</name>
    <dbReference type="NCBI Taxonomy" id="85310"/>
    <lineage>
        <taxon>Eukaryota</taxon>
        <taxon>Metazoa</taxon>
        <taxon>Ecdysozoa</taxon>
        <taxon>Arthropoda</taxon>
        <taxon>Hexapoda</taxon>
        <taxon>Insecta</taxon>
        <taxon>Pterygota</taxon>
        <taxon>Neoptera</taxon>
        <taxon>Paraneoptera</taxon>
        <taxon>Hemiptera</taxon>
        <taxon>Heteroptera</taxon>
        <taxon>Panheteroptera</taxon>
        <taxon>Pentatomomorpha</taxon>
        <taxon>Pentatomoidea</taxon>
        <taxon>Pentatomidae</taxon>
        <taxon>Pentatominae</taxon>
        <taxon>Nezara</taxon>
    </lineage>
</organism>
<proteinExistence type="predicted"/>